<dbReference type="KEGG" id="rst:ATY39_09105"/>
<evidence type="ECO:0000259" key="13">
    <source>
        <dbReference type="Pfam" id="PF14579"/>
    </source>
</evidence>
<evidence type="ECO:0000256" key="7">
    <source>
        <dbReference type="ARBA" id="ARBA00022932"/>
    </source>
</evidence>
<keyword evidence="6" id="KW-0235">DNA replication</keyword>
<dbReference type="InterPro" id="IPR004013">
    <property type="entry name" value="PHP_dom"/>
</dbReference>
<name>A0A143HD05_9BACL</name>
<dbReference type="RefSeq" id="WP_066788853.1">
    <property type="nucleotide sequence ID" value="NZ_CP014806.1"/>
</dbReference>
<dbReference type="InterPro" id="IPR012340">
    <property type="entry name" value="NA-bd_OB-fold"/>
</dbReference>
<dbReference type="GO" id="GO:0003676">
    <property type="term" value="F:nucleic acid binding"/>
    <property type="evidence" value="ECO:0007669"/>
    <property type="project" value="InterPro"/>
</dbReference>
<feature type="domain" description="PHP" evidence="11">
    <location>
        <begin position="13"/>
        <end position="154"/>
    </location>
</feature>
<evidence type="ECO:0000259" key="10">
    <source>
        <dbReference type="Pfam" id="PF01336"/>
    </source>
</evidence>
<proteinExistence type="inferred from homology"/>
<dbReference type="InterPro" id="IPR040982">
    <property type="entry name" value="DNA_pol3_finger"/>
</dbReference>
<dbReference type="Pfam" id="PF17657">
    <property type="entry name" value="DNA_pol3_finger"/>
    <property type="match status" value="1"/>
</dbReference>
<dbReference type="EC" id="2.7.7.7" evidence="3"/>
<accession>A0A143HD05</accession>
<evidence type="ECO:0000256" key="9">
    <source>
        <dbReference type="ARBA" id="ARBA00049244"/>
    </source>
</evidence>
<comment type="subcellular location">
    <subcellularLocation>
        <location evidence="1">Cytoplasm</location>
    </subcellularLocation>
</comment>
<evidence type="ECO:0000256" key="4">
    <source>
        <dbReference type="ARBA" id="ARBA00022679"/>
    </source>
</evidence>
<evidence type="ECO:0000259" key="14">
    <source>
        <dbReference type="Pfam" id="PF17657"/>
    </source>
</evidence>
<keyword evidence="16" id="KW-1185">Reference proteome</keyword>
<comment type="function">
    <text evidence="8">DNA polymerase III is a complex, multichain enzyme responsible for most of the replicative synthesis in bacteria. This DNA polymerase also exhibits 3' to 5' exonuclease activity. The alpha chain is the DNA polymerase.</text>
</comment>
<gene>
    <name evidence="15" type="ORF">ATY39_09105</name>
</gene>
<evidence type="ECO:0000256" key="3">
    <source>
        <dbReference type="ARBA" id="ARBA00012417"/>
    </source>
</evidence>
<feature type="domain" description="DNA polymerase III alpha subunit finger" evidence="14">
    <location>
        <begin position="534"/>
        <end position="696"/>
    </location>
</feature>
<feature type="domain" description="Bacterial DNA polymerase III alpha subunit NTPase" evidence="12">
    <location>
        <begin position="275"/>
        <end position="531"/>
    </location>
</feature>
<dbReference type="Pfam" id="PF07733">
    <property type="entry name" value="DNA_pol3_alpha"/>
    <property type="match status" value="1"/>
</dbReference>
<evidence type="ECO:0000259" key="11">
    <source>
        <dbReference type="Pfam" id="PF02811"/>
    </source>
</evidence>
<dbReference type="Gene3D" id="2.40.50.140">
    <property type="entry name" value="Nucleic acid-binding proteins"/>
    <property type="match status" value="1"/>
</dbReference>
<keyword evidence="7" id="KW-0239">DNA-directed DNA polymerase</keyword>
<evidence type="ECO:0000256" key="6">
    <source>
        <dbReference type="ARBA" id="ARBA00022705"/>
    </source>
</evidence>
<dbReference type="GO" id="GO:0003887">
    <property type="term" value="F:DNA-directed DNA polymerase activity"/>
    <property type="evidence" value="ECO:0007669"/>
    <property type="project" value="UniProtKB-KW"/>
</dbReference>
<protein>
    <recommendedName>
        <fullName evidence="3">DNA-directed DNA polymerase</fullName>
        <ecNumber evidence="3">2.7.7.7</ecNumber>
    </recommendedName>
</protein>
<evidence type="ECO:0000313" key="15">
    <source>
        <dbReference type="EMBL" id="AMW99603.1"/>
    </source>
</evidence>
<comment type="catalytic activity">
    <reaction evidence="9">
        <text>DNA(n) + a 2'-deoxyribonucleoside 5'-triphosphate = DNA(n+1) + diphosphate</text>
        <dbReference type="Rhea" id="RHEA:22508"/>
        <dbReference type="Rhea" id="RHEA-COMP:17339"/>
        <dbReference type="Rhea" id="RHEA-COMP:17340"/>
        <dbReference type="ChEBI" id="CHEBI:33019"/>
        <dbReference type="ChEBI" id="CHEBI:61560"/>
        <dbReference type="ChEBI" id="CHEBI:173112"/>
        <dbReference type="EC" id="2.7.7.7"/>
    </reaction>
</comment>
<dbReference type="InterPro" id="IPR004365">
    <property type="entry name" value="NA-bd_OB_tRNA"/>
</dbReference>
<feature type="domain" description="OB" evidence="10">
    <location>
        <begin position="949"/>
        <end position="1024"/>
    </location>
</feature>
<dbReference type="NCBIfam" id="NF004226">
    <property type="entry name" value="PRK05673.1"/>
    <property type="match status" value="1"/>
</dbReference>
<evidence type="ECO:0000256" key="1">
    <source>
        <dbReference type="ARBA" id="ARBA00004496"/>
    </source>
</evidence>
<evidence type="ECO:0000313" key="16">
    <source>
        <dbReference type="Proteomes" id="UP000076021"/>
    </source>
</evidence>
<dbReference type="Pfam" id="PF02811">
    <property type="entry name" value="PHP"/>
    <property type="match status" value="1"/>
</dbReference>
<dbReference type="AlphaFoldDB" id="A0A143HD05"/>
<dbReference type="OrthoDB" id="9803237at2"/>
<dbReference type="InterPro" id="IPR041931">
    <property type="entry name" value="DNA_pol3_alpha_thumb_dom"/>
</dbReference>
<keyword evidence="4" id="KW-0808">Transferase</keyword>
<dbReference type="Proteomes" id="UP000076021">
    <property type="component" value="Chromosome"/>
</dbReference>
<evidence type="ECO:0000256" key="5">
    <source>
        <dbReference type="ARBA" id="ARBA00022695"/>
    </source>
</evidence>
<sequence>MQPVYSQIVTAADMLKSTIRIDELLAFLKREGAKAAAITDSKLYGLLPFWRAFKQSSIHPVIGLTVQVEFSAGICRPLVLYAQNNEGYHHLLKISSSTSLRENEALPLRWLHGYRTGCIALLPINDENWQQEKVFEDIEQIAEIFDAEHFAIGIDRPGGIKSPREDQIVHYCTERAITICATHLSTFLQEDQADAFQVARAIASGTKMADQEKLTLRERHQYIPASVNWKEWFHDKEEWLKAAETLLLSCQVELDYKKSYMPKFPTPDGVNATDLLKDKCLTGLRERVPNANENYHSRLQYELSIITKMGFADYFLIVADYIEYARSKNILTGPGRGSSASSLVAYTMRITDVDPLQYGLLFERFLNPERITLPDIDVDFADYRREEVIHYVAEKYGANYTSQIITFGTLSAKAVARDVARVFGFNTEELSYISSLLPNRTGMSLQEAWQQSDVLRNHVNSSDLHKKWFQIALQLEGLPRNASTHAAGVVLSPEPLVNIVPIEKGNEGLYLTQWPMGDVESVGLLKMDFLGLRNLTILERIRSMILYNEERFLQFEKIPLHDSKTFELLKNGDTNGIFQLESEGMKQALKEIKPTSFNDIVAVNALYRPGPMEFIPVYSKRKHGLEKVEMLHPVLEPILGETYGVIVYQEQILQIASRMAGFSMGEADLLRRAVSKKKKELLDLEQEHFVTSSIEQGFDRKVAEEVYQLIVKFANYGFPKSHAVAYSMISYQMAYLKAHFPAYFYAAMLTSAMGNQERFNKILQEAKQKGIAILSPSINRSGRSFYVQNGSIRYALSAIKGVPHPFLNKLIELRRNGHGNWQDIFDLALDLTAVHFNRKTVEPLIKAGALDEFGKDRAVLLATIDAAVKHAELYRPDQETTLLDDDSFFFGKPKHANASPIPEKLKLQYEKEVLGTYISMHPIQKVKQAQHLVTPAFDNLKGLTGRHFVKVVGLVTEIKQIRTKKGELMAFVQLEDETGILSLTVFPKEYLHAIEWLKEEQIIMAEGNLEQRKGQVQVIYKKGTVLSS</sequence>
<dbReference type="GO" id="GO:0005737">
    <property type="term" value="C:cytoplasm"/>
    <property type="evidence" value="ECO:0007669"/>
    <property type="project" value="UniProtKB-SubCell"/>
</dbReference>
<dbReference type="InterPro" id="IPR004805">
    <property type="entry name" value="DnaE2/DnaE/PolC"/>
</dbReference>
<organism evidence="15 16">
    <name type="scientific">Rummeliibacillus stabekisii</name>
    <dbReference type="NCBI Taxonomy" id="241244"/>
    <lineage>
        <taxon>Bacteria</taxon>
        <taxon>Bacillati</taxon>
        <taxon>Bacillota</taxon>
        <taxon>Bacilli</taxon>
        <taxon>Bacillales</taxon>
        <taxon>Caryophanaceae</taxon>
        <taxon>Rummeliibacillus</taxon>
    </lineage>
</organism>
<dbReference type="InterPro" id="IPR011708">
    <property type="entry name" value="DNA_pol3_alpha_NTPase_dom"/>
</dbReference>
<evidence type="ECO:0000256" key="2">
    <source>
        <dbReference type="ARBA" id="ARBA00009496"/>
    </source>
</evidence>
<dbReference type="GO" id="GO:0006260">
    <property type="term" value="P:DNA replication"/>
    <property type="evidence" value="ECO:0007669"/>
    <property type="project" value="UniProtKB-KW"/>
</dbReference>
<evidence type="ECO:0000259" key="12">
    <source>
        <dbReference type="Pfam" id="PF07733"/>
    </source>
</evidence>
<dbReference type="PANTHER" id="PTHR32294">
    <property type="entry name" value="DNA POLYMERASE III SUBUNIT ALPHA"/>
    <property type="match status" value="1"/>
</dbReference>
<dbReference type="Gene3D" id="1.10.10.1600">
    <property type="entry name" value="Bacterial DNA polymerase III alpha subunit, thumb domain"/>
    <property type="match status" value="1"/>
</dbReference>
<dbReference type="CDD" id="cd04485">
    <property type="entry name" value="DnaE_OBF"/>
    <property type="match status" value="1"/>
</dbReference>
<dbReference type="EMBL" id="CP014806">
    <property type="protein sequence ID" value="AMW99603.1"/>
    <property type="molecule type" value="Genomic_DNA"/>
</dbReference>
<dbReference type="Pfam" id="PF01336">
    <property type="entry name" value="tRNA_anti-codon"/>
    <property type="match status" value="1"/>
</dbReference>
<dbReference type="NCBIfam" id="TIGR00594">
    <property type="entry name" value="polc"/>
    <property type="match status" value="1"/>
</dbReference>
<feature type="domain" description="DNA polymerase helix-hairpin-helix motif" evidence="13">
    <location>
        <begin position="770"/>
        <end position="858"/>
    </location>
</feature>
<dbReference type="GO" id="GO:0008408">
    <property type="term" value="F:3'-5' exonuclease activity"/>
    <property type="evidence" value="ECO:0007669"/>
    <property type="project" value="InterPro"/>
</dbReference>
<dbReference type="InterPro" id="IPR029460">
    <property type="entry name" value="DNAPol_HHH"/>
</dbReference>
<dbReference type="Gene3D" id="3.20.20.140">
    <property type="entry name" value="Metal-dependent hydrolases"/>
    <property type="match status" value="1"/>
</dbReference>
<reference evidence="16" key="2">
    <citation type="submission" date="2016-03" db="EMBL/GenBank/DDBJ databases">
        <authorList>
            <person name="Ploux O."/>
        </authorList>
    </citation>
    <scope>NUCLEOTIDE SEQUENCE [LARGE SCALE GENOMIC DNA]</scope>
    <source>
        <strain evidence="16">PP9</strain>
    </source>
</reference>
<dbReference type="PANTHER" id="PTHR32294:SF0">
    <property type="entry name" value="DNA POLYMERASE III SUBUNIT ALPHA"/>
    <property type="match status" value="1"/>
</dbReference>
<dbReference type="STRING" id="241244.ATY39_09105"/>
<dbReference type="Pfam" id="PF14579">
    <property type="entry name" value="HHH_6"/>
    <property type="match status" value="1"/>
</dbReference>
<dbReference type="Gene3D" id="1.10.150.870">
    <property type="match status" value="1"/>
</dbReference>
<reference evidence="15 16" key="1">
    <citation type="journal article" date="2016" name="Genome Announc.">
        <title>Whole-Genome Sequence of Rummeliibacillus stabekisii Strain PP9 Isolated from Antarctic Soil.</title>
        <authorList>
            <person name="da Mota F.F."/>
            <person name="Vollu R.E."/>
            <person name="Jurelevicius D."/>
            <person name="Seldin L."/>
        </authorList>
    </citation>
    <scope>NUCLEOTIDE SEQUENCE [LARGE SCALE GENOMIC DNA]</scope>
    <source>
        <strain evidence="15 16">PP9</strain>
    </source>
</reference>
<keyword evidence="5" id="KW-0548">Nucleotidyltransferase</keyword>
<comment type="similarity">
    <text evidence="2">Belongs to the DNA polymerase type-C family. DnaE subfamily.</text>
</comment>
<evidence type="ECO:0000256" key="8">
    <source>
        <dbReference type="ARBA" id="ARBA00025611"/>
    </source>
</evidence>